<keyword evidence="3 6" id="KW-0489">Methyltransferase</keyword>
<dbReference type="InterPro" id="IPR050078">
    <property type="entry name" value="Ribosomal_L11_MeTrfase_PrmA"/>
</dbReference>
<dbReference type="AlphaFoldDB" id="A0A1G6VGR0"/>
<feature type="binding site" evidence="6">
    <location>
        <position position="172"/>
    </location>
    <ligand>
        <name>S-adenosyl-L-methionine</name>
        <dbReference type="ChEBI" id="CHEBI:59789"/>
    </ligand>
</feature>
<comment type="subcellular location">
    <subcellularLocation>
        <location evidence="6">Cytoplasm</location>
    </subcellularLocation>
</comment>
<evidence type="ECO:0000256" key="4">
    <source>
        <dbReference type="ARBA" id="ARBA00022679"/>
    </source>
</evidence>
<dbReference type="EMBL" id="FNAG01000003">
    <property type="protein sequence ID" value="SDD52708.1"/>
    <property type="molecule type" value="Genomic_DNA"/>
</dbReference>
<evidence type="ECO:0000256" key="1">
    <source>
        <dbReference type="ARBA" id="ARBA00009741"/>
    </source>
</evidence>
<keyword evidence="8" id="KW-1185">Reference proteome</keyword>
<reference evidence="7 8" key="1">
    <citation type="submission" date="2016-10" db="EMBL/GenBank/DDBJ databases">
        <authorList>
            <person name="de Groot N.N."/>
        </authorList>
    </citation>
    <scope>NUCLEOTIDE SEQUENCE [LARGE SCALE GENOMIC DNA]</scope>
    <source>
        <strain evidence="7 8">DSM 16957</strain>
    </source>
</reference>
<dbReference type="PANTHER" id="PTHR43648">
    <property type="entry name" value="ELECTRON TRANSFER FLAVOPROTEIN BETA SUBUNIT LYSINE METHYLTRANSFERASE"/>
    <property type="match status" value="1"/>
</dbReference>
<dbReference type="Proteomes" id="UP000199603">
    <property type="component" value="Unassembled WGS sequence"/>
</dbReference>
<feature type="binding site" evidence="6">
    <location>
        <position position="235"/>
    </location>
    <ligand>
        <name>S-adenosyl-L-methionine</name>
        <dbReference type="ChEBI" id="CHEBI:59789"/>
    </ligand>
</feature>
<sequence length="299" mass="32313">MPHLKLRLTCTLPQQPAVEEALEELGALAVTLADAHADAPDEQAIFEPGVGEMPLWGEIVLEALFEHDVDTELLQSELAARVPAEVAASASTEAVPDQDWERAWMDQFKPMAFGRRTWVYPWNIEPPADPELAVIRLDPGLAFGSGTHPTTALCLEWLDGLDLKGKTVLDFGCGSGVLALAALVLGAEAAVGVDNDPQALTATADNAERNGVGDRLRVYAPEDEPTAQYPIVVANILATALDELEPLLAARTAPGGLIAMSGILDGQEDELLLRYAAHFTELRVDRREDWVRISGRRRA</sequence>
<comment type="catalytic activity">
    <reaction evidence="6">
        <text>L-lysyl-[protein] + 3 S-adenosyl-L-methionine = N(6),N(6),N(6)-trimethyl-L-lysyl-[protein] + 3 S-adenosyl-L-homocysteine + 3 H(+)</text>
        <dbReference type="Rhea" id="RHEA:54192"/>
        <dbReference type="Rhea" id="RHEA-COMP:9752"/>
        <dbReference type="Rhea" id="RHEA-COMP:13826"/>
        <dbReference type="ChEBI" id="CHEBI:15378"/>
        <dbReference type="ChEBI" id="CHEBI:29969"/>
        <dbReference type="ChEBI" id="CHEBI:57856"/>
        <dbReference type="ChEBI" id="CHEBI:59789"/>
        <dbReference type="ChEBI" id="CHEBI:61961"/>
    </reaction>
</comment>
<protein>
    <recommendedName>
        <fullName evidence="6">Ribosomal protein L11 methyltransferase</fullName>
        <shortName evidence="6">L11 Mtase</shortName>
        <ecNumber evidence="6">2.1.1.-</ecNumber>
    </recommendedName>
</protein>
<feature type="binding site" evidence="6">
    <location>
        <position position="151"/>
    </location>
    <ligand>
        <name>S-adenosyl-L-methionine</name>
        <dbReference type="ChEBI" id="CHEBI:59789"/>
    </ligand>
</feature>
<dbReference type="PIRSF" id="PIRSF000401">
    <property type="entry name" value="RPL11_MTase"/>
    <property type="match status" value="1"/>
</dbReference>
<dbReference type="EC" id="2.1.1.-" evidence="6"/>
<dbReference type="NCBIfam" id="TIGR00406">
    <property type="entry name" value="prmA"/>
    <property type="match status" value="1"/>
</dbReference>
<dbReference type="OrthoDB" id="9785995at2"/>
<dbReference type="PANTHER" id="PTHR43648:SF1">
    <property type="entry name" value="ELECTRON TRANSFER FLAVOPROTEIN BETA SUBUNIT LYSINE METHYLTRANSFERASE"/>
    <property type="match status" value="1"/>
</dbReference>
<dbReference type="GO" id="GO:0032259">
    <property type="term" value="P:methylation"/>
    <property type="evidence" value="ECO:0007669"/>
    <property type="project" value="UniProtKB-KW"/>
</dbReference>
<proteinExistence type="inferred from homology"/>
<dbReference type="SUPFAM" id="SSF53335">
    <property type="entry name" value="S-adenosyl-L-methionine-dependent methyltransferases"/>
    <property type="match status" value="1"/>
</dbReference>
<dbReference type="RefSeq" id="WP_091241096.1">
    <property type="nucleotide sequence ID" value="NZ_FNAG01000003.1"/>
</dbReference>
<evidence type="ECO:0000256" key="2">
    <source>
        <dbReference type="ARBA" id="ARBA00022490"/>
    </source>
</evidence>
<dbReference type="InterPro" id="IPR029063">
    <property type="entry name" value="SAM-dependent_MTases_sf"/>
</dbReference>
<organism evidence="7 8">
    <name type="scientific">Aquimonas voraii</name>
    <dbReference type="NCBI Taxonomy" id="265719"/>
    <lineage>
        <taxon>Bacteria</taxon>
        <taxon>Pseudomonadati</taxon>
        <taxon>Pseudomonadota</taxon>
        <taxon>Gammaproteobacteria</taxon>
        <taxon>Lysobacterales</taxon>
        <taxon>Lysobacteraceae</taxon>
        <taxon>Aquimonas</taxon>
    </lineage>
</organism>
<keyword evidence="4 6" id="KW-0808">Transferase</keyword>
<keyword evidence="7" id="KW-0689">Ribosomal protein</keyword>
<gene>
    <name evidence="6" type="primary">prmA</name>
    <name evidence="7" type="ORF">SAMN04488509_10373</name>
</gene>
<dbReference type="InterPro" id="IPR004498">
    <property type="entry name" value="Ribosomal_PrmA_MeTrfase"/>
</dbReference>
<name>A0A1G6VGR0_9GAMM</name>
<dbReference type="GO" id="GO:0016279">
    <property type="term" value="F:protein-lysine N-methyltransferase activity"/>
    <property type="evidence" value="ECO:0007669"/>
    <property type="project" value="TreeGrafter"/>
</dbReference>
<evidence type="ECO:0000313" key="8">
    <source>
        <dbReference type="Proteomes" id="UP000199603"/>
    </source>
</evidence>
<evidence type="ECO:0000313" key="7">
    <source>
        <dbReference type="EMBL" id="SDD52708.1"/>
    </source>
</evidence>
<dbReference type="GO" id="GO:0005840">
    <property type="term" value="C:ribosome"/>
    <property type="evidence" value="ECO:0007669"/>
    <property type="project" value="UniProtKB-KW"/>
</dbReference>
<evidence type="ECO:0000256" key="6">
    <source>
        <dbReference type="HAMAP-Rule" id="MF_00735"/>
    </source>
</evidence>
<feature type="binding site" evidence="6">
    <location>
        <position position="194"/>
    </location>
    <ligand>
        <name>S-adenosyl-L-methionine</name>
        <dbReference type="ChEBI" id="CHEBI:59789"/>
    </ligand>
</feature>
<dbReference type="Gene3D" id="3.40.50.150">
    <property type="entry name" value="Vaccinia Virus protein VP39"/>
    <property type="match status" value="1"/>
</dbReference>
<accession>A0A1G6VGR0</accession>
<comment type="similarity">
    <text evidence="1 6">Belongs to the methyltransferase superfamily. PrmA family.</text>
</comment>
<dbReference type="HAMAP" id="MF_00735">
    <property type="entry name" value="Methyltr_PrmA"/>
    <property type="match status" value="1"/>
</dbReference>
<keyword evidence="7" id="KW-0687">Ribonucleoprotein</keyword>
<keyword evidence="2 6" id="KW-0963">Cytoplasm</keyword>
<dbReference type="GO" id="GO:0005829">
    <property type="term" value="C:cytosol"/>
    <property type="evidence" value="ECO:0007669"/>
    <property type="project" value="TreeGrafter"/>
</dbReference>
<dbReference type="Pfam" id="PF06325">
    <property type="entry name" value="PrmA"/>
    <property type="match status" value="1"/>
</dbReference>
<evidence type="ECO:0000256" key="3">
    <source>
        <dbReference type="ARBA" id="ARBA00022603"/>
    </source>
</evidence>
<evidence type="ECO:0000256" key="5">
    <source>
        <dbReference type="ARBA" id="ARBA00022691"/>
    </source>
</evidence>
<dbReference type="STRING" id="265719.SAMN04488509_10373"/>
<comment type="function">
    <text evidence="6">Methylates ribosomal protein L11.</text>
</comment>
<keyword evidence="5 6" id="KW-0949">S-adenosyl-L-methionine</keyword>